<name>A0A4C1V1A2_EUMVA</name>
<evidence type="ECO:0000313" key="3">
    <source>
        <dbReference type="Proteomes" id="UP000299102"/>
    </source>
</evidence>
<feature type="compositionally biased region" description="Polar residues" evidence="1">
    <location>
        <begin position="253"/>
        <end position="265"/>
    </location>
</feature>
<proteinExistence type="predicted"/>
<dbReference type="OrthoDB" id="7446810at2759"/>
<keyword evidence="3" id="KW-1185">Reference proteome</keyword>
<organism evidence="2 3">
    <name type="scientific">Eumeta variegata</name>
    <name type="common">Bagworm moth</name>
    <name type="synonym">Eumeta japonica</name>
    <dbReference type="NCBI Taxonomy" id="151549"/>
    <lineage>
        <taxon>Eukaryota</taxon>
        <taxon>Metazoa</taxon>
        <taxon>Ecdysozoa</taxon>
        <taxon>Arthropoda</taxon>
        <taxon>Hexapoda</taxon>
        <taxon>Insecta</taxon>
        <taxon>Pterygota</taxon>
        <taxon>Neoptera</taxon>
        <taxon>Endopterygota</taxon>
        <taxon>Lepidoptera</taxon>
        <taxon>Glossata</taxon>
        <taxon>Ditrysia</taxon>
        <taxon>Tineoidea</taxon>
        <taxon>Psychidae</taxon>
        <taxon>Oiketicinae</taxon>
        <taxon>Eumeta</taxon>
    </lineage>
</organism>
<reference evidence="2 3" key="1">
    <citation type="journal article" date="2019" name="Commun. Biol.">
        <title>The bagworm genome reveals a unique fibroin gene that provides high tensile strength.</title>
        <authorList>
            <person name="Kono N."/>
            <person name="Nakamura H."/>
            <person name="Ohtoshi R."/>
            <person name="Tomita M."/>
            <person name="Numata K."/>
            <person name="Arakawa K."/>
        </authorList>
    </citation>
    <scope>NUCLEOTIDE SEQUENCE [LARGE SCALE GENOMIC DNA]</scope>
</reference>
<feature type="region of interest" description="Disordered" evidence="1">
    <location>
        <begin position="237"/>
        <end position="269"/>
    </location>
</feature>
<gene>
    <name evidence="2" type="ORF">EVAR_86121_1</name>
</gene>
<comment type="caution">
    <text evidence="2">The sequence shown here is derived from an EMBL/GenBank/DDBJ whole genome shotgun (WGS) entry which is preliminary data.</text>
</comment>
<dbReference type="EMBL" id="BGZK01000257">
    <property type="protein sequence ID" value="GBP32289.1"/>
    <property type="molecule type" value="Genomic_DNA"/>
</dbReference>
<dbReference type="Proteomes" id="UP000299102">
    <property type="component" value="Unassembled WGS sequence"/>
</dbReference>
<protein>
    <submittedName>
        <fullName evidence="2">Uncharacterized protein</fullName>
    </submittedName>
</protein>
<evidence type="ECO:0000313" key="2">
    <source>
        <dbReference type="EMBL" id="GBP32289.1"/>
    </source>
</evidence>
<dbReference type="AlphaFoldDB" id="A0A4C1V1A2"/>
<accession>A0A4C1V1A2</accession>
<sequence length="358" mass="41334">MAGSRERLLYADERARYAPRYTSGHASGYERPLRRKNGYVYEDVYSDAAYDDAQRGLSLFRPIRPEYLHLPAAHDKYASPPARYDDYPRRYRRDYYDFRIERRERRQKIELNEINYQSRRTAQHRPDGDLPVCRELRLARTERPARYWTTDSAEPPGRRRPRPGAVTKKNVKFSEVSGCNRKTVIVDPVCGRRLVPVRELEVSLDQMIQNGYFEKLNIPVNMANLKITENGAKIVKNESESSEQVPNGKCLSGQATEQASDTPPQRHTRYTPQKKMLSTNNIKIHVHGARSALTSDRRSPPAVESTHRINCPTCRRLLSTAKARYDLLPVFRMIFIPKHAIIIYIGQVRTGLVFEGSA</sequence>
<feature type="region of interest" description="Disordered" evidence="1">
    <location>
        <begin position="146"/>
        <end position="165"/>
    </location>
</feature>
<evidence type="ECO:0000256" key="1">
    <source>
        <dbReference type="SAM" id="MobiDB-lite"/>
    </source>
</evidence>